<gene>
    <name evidence="1" type="ORF">DILT_LOCUS19663</name>
</gene>
<keyword evidence="2" id="KW-1185">Reference proteome</keyword>
<evidence type="ECO:0000313" key="2">
    <source>
        <dbReference type="Proteomes" id="UP000281553"/>
    </source>
</evidence>
<accession>A0A3P7NRY2</accession>
<dbReference type="EMBL" id="UYRU01117998">
    <property type="protein sequence ID" value="VDN45635.1"/>
    <property type="molecule type" value="Genomic_DNA"/>
</dbReference>
<dbReference type="AlphaFoldDB" id="A0A3P7NRY2"/>
<evidence type="ECO:0000313" key="1">
    <source>
        <dbReference type="EMBL" id="VDN45635.1"/>
    </source>
</evidence>
<sequence length="138" mass="15393">MLVADIQWQGILGADFLYAHGFCIDFSTWQLTSTTTTVPFYFPNVSVQQPGCDSVFCTLPQPSNLERLVPDSSDYSCEQVAVVRDLIRRNSSAFAWDAEPLGRTNILQHTIDTGSARPFHQPPRGVPVHFLEAVRGDH</sequence>
<organism evidence="1 2">
    <name type="scientific">Dibothriocephalus latus</name>
    <name type="common">Fish tapeworm</name>
    <name type="synonym">Diphyllobothrium latum</name>
    <dbReference type="NCBI Taxonomy" id="60516"/>
    <lineage>
        <taxon>Eukaryota</taxon>
        <taxon>Metazoa</taxon>
        <taxon>Spiralia</taxon>
        <taxon>Lophotrochozoa</taxon>
        <taxon>Platyhelminthes</taxon>
        <taxon>Cestoda</taxon>
        <taxon>Eucestoda</taxon>
        <taxon>Diphyllobothriidea</taxon>
        <taxon>Diphyllobothriidae</taxon>
        <taxon>Dibothriocephalus</taxon>
    </lineage>
</organism>
<reference evidence="1 2" key="1">
    <citation type="submission" date="2018-11" db="EMBL/GenBank/DDBJ databases">
        <authorList>
            <consortium name="Pathogen Informatics"/>
        </authorList>
    </citation>
    <scope>NUCLEOTIDE SEQUENCE [LARGE SCALE GENOMIC DNA]</scope>
</reference>
<dbReference type="Proteomes" id="UP000281553">
    <property type="component" value="Unassembled WGS sequence"/>
</dbReference>
<proteinExistence type="predicted"/>
<name>A0A3P7NRY2_DIBLA</name>
<dbReference type="OrthoDB" id="8962596at2759"/>
<protein>
    <submittedName>
        <fullName evidence="1">Uncharacterized protein</fullName>
    </submittedName>
</protein>